<reference evidence="1 2" key="1">
    <citation type="submission" date="2013-11" db="EMBL/GenBank/DDBJ databases">
        <title>The Genome Sequence of Phytophthora parasitica P1976.</title>
        <authorList>
            <consortium name="The Broad Institute Genomics Platform"/>
            <person name="Russ C."/>
            <person name="Tyler B."/>
            <person name="Panabieres F."/>
            <person name="Shan W."/>
            <person name="Tripathy S."/>
            <person name="Grunwald N."/>
            <person name="Machado M."/>
            <person name="Johnson C.S."/>
            <person name="Walker B."/>
            <person name="Young S."/>
            <person name="Zeng Q."/>
            <person name="Gargeya S."/>
            <person name="Fitzgerald M."/>
            <person name="Haas B."/>
            <person name="Abouelleil A."/>
            <person name="Allen A.W."/>
            <person name="Alvarado L."/>
            <person name="Arachchi H.M."/>
            <person name="Berlin A.M."/>
            <person name="Chapman S.B."/>
            <person name="Gainer-Dewar J."/>
            <person name="Goldberg J."/>
            <person name="Griggs A."/>
            <person name="Gujja S."/>
            <person name="Hansen M."/>
            <person name="Howarth C."/>
            <person name="Imamovic A."/>
            <person name="Ireland A."/>
            <person name="Larimer J."/>
            <person name="McCowan C."/>
            <person name="Murphy C."/>
            <person name="Pearson M."/>
            <person name="Poon T.W."/>
            <person name="Priest M."/>
            <person name="Roberts A."/>
            <person name="Saif S."/>
            <person name="Shea T."/>
            <person name="Sisk P."/>
            <person name="Sykes S."/>
            <person name="Wortman J."/>
            <person name="Nusbaum C."/>
            <person name="Birren B."/>
        </authorList>
    </citation>
    <scope>NUCLEOTIDE SEQUENCE [LARGE SCALE GENOMIC DNA]</scope>
    <source>
        <strain evidence="1 2">P1976</strain>
    </source>
</reference>
<dbReference type="AlphaFoldDB" id="A0A080ZVD6"/>
<protein>
    <submittedName>
        <fullName evidence="1">Uncharacterized protein</fullName>
    </submittedName>
</protein>
<gene>
    <name evidence="1" type="ORF">F444_12942</name>
</gene>
<comment type="caution">
    <text evidence="1">The sequence shown here is derived from an EMBL/GenBank/DDBJ whole genome shotgun (WGS) entry which is preliminary data.</text>
</comment>
<proteinExistence type="predicted"/>
<evidence type="ECO:0000313" key="2">
    <source>
        <dbReference type="Proteomes" id="UP000028582"/>
    </source>
</evidence>
<dbReference type="Proteomes" id="UP000028582">
    <property type="component" value="Unassembled WGS sequence"/>
</dbReference>
<organism evidence="1 2">
    <name type="scientific">Phytophthora nicotianae P1976</name>
    <dbReference type="NCBI Taxonomy" id="1317066"/>
    <lineage>
        <taxon>Eukaryota</taxon>
        <taxon>Sar</taxon>
        <taxon>Stramenopiles</taxon>
        <taxon>Oomycota</taxon>
        <taxon>Peronosporomycetes</taxon>
        <taxon>Peronosporales</taxon>
        <taxon>Peronosporaceae</taxon>
        <taxon>Phytophthora</taxon>
    </lineage>
</organism>
<name>A0A080ZVD6_PHYNI</name>
<accession>A0A080ZVD6</accession>
<dbReference type="EMBL" id="ANJA01002306">
    <property type="protein sequence ID" value="ETO70597.1"/>
    <property type="molecule type" value="Genomic_DNA"/>
</dbReference>
<evidence type="ECO:0000313" key="1">
    <source>
        <dbReference type="EMBL" id="ETO70597.1"/>
    </source>
</evidence>
<sequence length="77" mass="7998">MLGQSGAARAELLLAVRPDHRPSRGRPEVAAIRTEAYYGAVSAVATSASGSRNAVSGDGLTWAELNEYLAANIPVTD</sequence>